<dbReference type="AlphaFoldDB" id="A0A2H4NRS5"/>
<dbReference type="SUPFAM" id="SSF55608">
    <property type="entry name" value="Homing endonucleases"/>
    <property type="match status" value="2"/>
</dbReference>
<dbReference type="InterPro" id="IPR051289">
    <property type="entry name" value="LAGLIDADG_Endonuclease"/>
</dbReference>
<dbReference type="GeneID" id="35116717"/>
<keyword evidence="2" id="KW-0496">Mitochondrion</keyword>
<dbReference type="Gene3D" id="3.10.28.10">
    <property type="entry name" value="Homing endonucleases"/>
    <property type="match status" value="2"/>
</dbReference>
<gene>
    <name evidence="2" type="primary">orf302</name>
</gene>
<feature type="domain" description="Homing endonuclease LAGLIDADG" evidence="1">
    <location>
        <begin position="25"/>
        <end position="145"/>
    </location>
</feature>
<keyword evidence="2" id="KW-0540">Nuclease</keyword>
<evidence type="ECO:0000259" key="1">
    <source>
        <dbReference type="Pfam" id="PF00961"/>
    </source>
</evidence>
<geneLocation type="mitochondrion" evidence="2"/>
<dbReference type="RefSeq" id="YP_009445517.1">
    <property type="nucleotide sequence ID" value="NC_036417.1"/>
</dbReference>
<accession>A0A2H4NRS5</accession>
<dbReference type="GO" id="GO:0005739">
    <property type="term" value="C:mitochondrion"/>
    <property type="evidence" value="ECO:0007669"/>
    <property type="project" value="UniProtKB-ARBA"/>
</dbReference>
<keyword evidence="2" id="KW-0378">Hydrolase</keyword>
<dbReference type="InterPro" id="IPR027434">
    <property type="entry name" value="Homing_endonucl"/>
</dbReference>
<dbReference type="Pfam" id="PF00961">
    <property type="entry name" value="LAGLIDADG_1"/>
    <property type="match status" value="2"/>
</dbReference>
<reference evidence="2" key="1">
    <citation type="submission" date="2017-08" db="EMBL/GenBank/DDBJ databases">
        <title>The genome sequence of Bipolaris cookei reveals mechanisms of pathogenesis underlying target leaf spot of sorghum.</title>
        <authorList>
            <person name="Zaccaron A.Z."/>
            <person name="Bluhm B.H."/>
        </authorList>
    </citation>
    <scope>NUCLEOTIDE SEQUENCE</scope>
    <source>
        <strain evidence="2">LSLP18</strain>
    </source>
</reference>
<keyword evidence="2" id="KW-0255">Endonuclease</keyword>
<dbReference type="PANTHER" id="PTHR36181:SF4">
    <property type="entry name" value="LAGLIDADG ENDONUCLEASE"/>
    <property type="match status" value="1"/>
</dbReference>
<dbReference type="PANTHER" id="PTHR36181">
    <property type="entry name" value="INTRON-ENCODED ENDONUCLEASE AI3-RELATED"/>
    <property type="match status" value="1"/>
</dbReference>
<evidence type="ECO:0000313" key="2">
    <source>
        <dbReference type="EMBL" id="ATV95685.1"/>
    </source>
</evidence>
<protein>
    <submittedName>
        <fullName evidence="2">LAGLIDADG endonuclease</fullName>
    </submittedName>
</protein>
<name>A0A2H4NRS5_9PLEO</name>
<sequence>MPTRLYTNSNNTNPNTILILPWFVTGFTDAEGCFIVIARKKPILWGWSPSGDLPKGKSPLGTRSKLGWKIEANFSINLHKRDVKLLNNIRDFFGGIGQVSKERNGCCDFTVRSLDQIINVILPHFDKYPLITQKLADYLLFKEVVIMMKRGEHLTSSGLNAIMNIRASMNRGLTPALKEAFPYHVPVDRPIVDVTKLLPIDPYWIAGFASGDGSFMMTLRTNNAYTAWGRVEMAFVLTQHSRYILLMKHFVDYFGCGVCYSYKKHAEYKCWNFKDIQEKILPFFIKYPILGVKSQDFSVVFF</sequence>
<feature type="domain" description="Homing endonuclease LAGLIDADG" evidence="1">
    <location>
        <begin position="205"/>
        <end position="297"/>
    </location>
</feature>
<dbReference type="InterPro" id="IPR004860">
    <property type="entry name" value="LAGLIDADG_dom"/>
</dbReference>
<proteinExistence type="predicted"/>
<dbReference type="EMBL" id="MF784482">
    <property type="protein sequence ID" value="ATV95685.1"/>
    <property type="molecule type" value="Genomic_DNA"/>
</dbReference>
<dbReference type="GO" id="GO:0004519">
    <property type="term" value="F:endonuclease activity"/>
    <property type="evidence" value="ECO:0007669"/>
    <property type="project" value="UniProtKB-KW"/>
</dbReference>
<organism evidence="2">
    <name type="scientific">Bipolaris cookei</name>
    <dbReference type="NCBI Taxonomy" id="74410"/>
    <lineage>
        <taxon>Eukaryota</taxon>
        <taxon>Fungi</taxon>
        <taxon>Dikarya</taxon>
        <taxon>Ascomycota</taxon>
        <taxon>Pezizomycotina</taxon>
        <taxon>Dothideomycetes</taxon>
        <taxon>Pleosporomycetidae</taxon>
        <taxon>Pleosporales</taxon>
        <taxon>Pleosporineae</taxon>
        <taxon>Pleosporaceae</taxon>
        <taxon>Bipolaris</taxon>
    </lineage>
</organism>